<evidence type="ECO:0000313" key="2">
    <source>
        <dbReference type="Proteomes" id="UP000004994"/>
    </source>
</evidence>
<protein>
    <submittedName>
        <fullName evidence="1">Uncharacterized protein</fullName>
    </submittedName>
</protein>
<reference evidence="1" key="1">
    <citation type="journal article" date="2012" name="Nature">
        <title>The tomato genome sequence provides insights into fleshy fruit evolution.</title>
        <authorList>
            <consortium name="Tomato Genome Consortium"/>
        </authorList>
    </citation>
    <scope>NUCLEOTIDE SEQUENCE [LARGE SCALE GENOMIC DNA]</scope>
    <source>
        <strain evidence="1">cv. Heinz 1706</strain>
    </source>
</reference>
<dbReference type="EnsemblPlants" id="Solyc07g054315.1.1">
    <property type="protein sequence ID" value="Solyc07g054315.1.1"/>
    <property type="gene ID" value="Solyc07g054315.1"/>
</dbReference>
<sequence>MAKVELNGDDTKQTKKVCIMEKFDTPSLLIPFRGTTQTESQVVVRQTQLGEPNPRNHKSLTLHLLSVVVLSRGVSVFWCITRVNYKLYPDQESPSSNDTTAGFIPV</sequence>
<proteinExistence type="predicted"/>
<name>A0A3Q7HFK5_SOLLC</name>
<dbReference type="Proteomes" id="UP000004994">
    <property type="component" value="Chromosome 7"/>
</dbReference>
<reference evidence="1" key="2">
    <citation type="submission" date="2019-01" db="UniProtKB">
        <authorList>
            <consortium name="EnsemblPlants"/>
        </authorList>
    </citation>
    <scope>IDENTIFICATION</scope>
    <source>
        <strain evidence="1">cv. Heinz 1706</strain>
    </source>
</reference>
<keyword evidence="2" id="KW-1185">Reference proteome</keyword>
<evidence type="ECO:0000313" key="1">
    <source>
        <dbReference type="EnsemblPlants" id="Solyc07g054315.1.1"/>
    </source>
</evidence>
<accession>A0A3Q7HFK5</accession>
<dbReference type="Gramene" id="Solyc07g054315.1.1">
    <property type="protein sequence ID" value="Solyc07g054315.1.1"/>
    <property type="gene ID" value="Solyc07g054315.1"/>
</dbReference>
<organism evidence="1">
    <name type="scientific">Solanum lycopersicum</name>
    <name type="common">Tomato</name>
    <name type="synonym">Lycopersicon esculentum</name>
    <dbReference type="NCBI Taxonomy" id="4081"/>
    <lineage>
        <taxon>Eukaryota</taxon>
        <taxon>Viridiplantae</taxon>
        <taxon>Streptophyta</taxon>
        <taxon>Embryophyta</taxon>
        <taxon>Tracheophyta</taxon>
        <taxon>Spermatophyta</taxon>
        <taxon>Magnoliopsida</taxon>
        <taxon>eudicotyledons</taxon>
        <taxon>Gunneridae</taxon>
        <taxon>Pentapetalae</taxon>
        <taxon>asterids</taxon>
        <taxon>lamiids</taxon>
        <taxon>Solanales</taxon>
        <taxon>Solanaceae</taxon>
        <taxon>Solanoideae</taxon>
        <taxon>Solaneae</taxon>
        <taxon>Solanum</taxon>
        <taxon>Solanum subgen. Lycopersicon</taxon>
    </lineage>
</organism>
<dbReference type="InParanoid" id="A0A3Q7HFK5"/>
<dbReference type="AlphaFoldDB" id="A0A3Q7HFK5"/>